<evidence type="ECO:0000313" key="1">
    <source>
        <dbReference type="EMBL" id="MBB4440008.1"/>
    </source>
</evidence>
<comment type="caution">
    <text evidence="1">The sequence shown here is derived from an EMBL/GenBank/DDBJ whole genome shotgun (WGS) entry which is preliminary data.</text>
</comment>
<dbReference type="Proteomes" id="UP000533724">
    <property type="component" value="Unassembled WGS sequence"/>
</dbReference>
<reference evidence="1 2" key="1">
    <citation type="submission" date="2020-08" db="EMBL/GenBank/DDBJ databases">
        <title>Genomic Encyclopedia of Type Strains, Phase IV (KMG-V): Genome sequencing to study the core and pangenomes of soil and plant-associated prokaryotes.</title>
        <authorList>
            <person name="Whitman W."/>
        </authorList>
    </citation>
    <scope>NUCLEOTIDE SEQUENCE [LARGE SCALE GENOMIC DNA]</scope>
    <source>
        <strain evidence="1 2">SEMIA 414</strain>
    </source>
</reference>
<proteinExistence type="predicted"/>
<name>A0A7W6UKQ6_9HYPH</name>
<evidence type="ECO:0000313" key="2">
    <source>
        <dbReference type="Proteomes" id="UP000533724"/>
    </source>
</evidence>
<dbReference type="RefSeq" id="WP_064649957.1">
    <property type="nucleotide sequence ID" value="NZ_JACIHI010000007.1"/>
</dbReference>
<dbReference type="EMBL" id="JACIHI010000007">
    <property type="protein sequence ID" value="MBB4440008.1"/>
    <property type="molecule type" value="Genomic_DNA"/>
</dbReference>
<dbReference type="AlphaFoldDB" id="A0A7W6UKQ6"/>
<sequence>MCSLCGVLGGNEHWADAVARPGVFTRNVERIDRRRERANRVRVANRVLAGFGMTLSDWQGAAFVLSTRTGKSEIIEDLGHLWPAAERLSGRICDPLNIDIIGRMEAARDGE</sequence>
<protein>
    <submittedName>
        <fullName evidence="1">Uncharacterized protein</fullName>
    </submittedName>
</protein>
<organism evidence="1 2">
    <name type="scientific">Rhizobium esperanzae</name>
    <dbReference type="NCBI Taxonomy" id="1967781"/>
    <lineage>
        <taxon>Bacteria</taxon>
        <taxon>Pseudomonadati</taxon>
        <taxon>Pseudomonadota</taxon>
        <taxon>Alphaproteobacteria</taxon>
        <taxon>Hyphomicrobiales</taxon>
        <taxon>Rhizobiaceae</taxon>
        <taxon>Rhizobium/Agrobacterium group</taxon>
        <taxon>Rhizobium</taxon>
    </lineage>
</organism>
<gene>
    <name evidence="1" type="ORF">GGE15_003284</name>
</gene>
<accession>A0A7W6UKQ6</accession>